<name>A0A6G6ADV2_9VIRU</name>
<proteinExistence type="predicted"/>
<protein>
    <submittedName>
        <fullName evidence="1">Uncharacterized protein</fullName>
    </submittedName>
</protein>
<sequence>MSDKPINLHLPGINAPSNLQATFLAGGTAGGLTAYSASASYHKDFKSGVFIEGSGSYSGMSGYGRSMHAYDLNVSAGFNLFARK</sequence>
<reference evidence="1" key="1">
    <citation type="submission" date="2019-07" db="EMBL/GenBank/DDBJ databases">
        <title>The discovery of a new lineage B mimivirus raises questions about particles surface fibrils.</title>
        <authorList>
            <person name="Silva L.K.S."/>
            <person name="Rodrigues R.A.L."/>
            <person name="Andrade A.C.S.P."/>
            <person name="Hikida H."/>
            <person name="Andreani J."/>
            <person name="Levasseur A."/>
            <person name="La Scola B."/>
            <person name="Abrahao J.S."/>
        </authorList>
    </citation>
    <scope>NUCLEOTIDE SEQUENCE</scope>
    <source>
        <strain evidence="1">B60</strain>
    </source>
</reference>
<organism evidence="1">
    <name type="scientific">Borely moumouvirus</name>
    <dbReference type="NCBI Taxonomy" id="2712067"/>
    <lineage>
        <taxon>Viruses</taxon>
        <taxon>Varidnaviria</taxon>
        <taxon>Bamfordvirae</taxon>
        <taxon>Nucleocytoviricota</taxon>
        <taxon>Megaviricetes</taxon>
        <taxon>Imitervirales</taxon>
        <taxon>Mimiviridae</taxon>
        <taxon>Megamimivirinae</taxon>
        <taxon>Moumouvirus</taxon>
    </lineage>
</organism>
<evidence type="ECO:0000313" key="1">
    <source>
        <dbReference type="EMBL" id="QID06581.1"/>
    </source>
</evidence>
<dbReference type="EMBL" id="MN175499">
    <property type="protein sequence ID" value="QID06581.1"/>
    <property type="molecule type" value="Genomic_DNA"/>
</dbReference>
<accession>A0A6G6ADV2</accession>